<name>A0A1V9VBU6_9BACT</name>
<evidence type="ECO:0000256" key="1">
    <source>
        <dbReference type="SAM" id="Phobius"/>
    </source>
</evidence>
<evidence type="ECO:0000313" key="3">
    <source>
        <dbReference type="EMBL" id="OQR41557.1"/>
    </source>
</evidence>
<feature type="transmembrane region" description="Helical" evidence="1">
    <location>
        <begin position="52"/>
        <end position="70"/>
    </location>
</feature>
<dbReference type="Proteomes" id="UP000192599">
    <property type="component" value="Unassembled WGS sequence"/>
</dbReference>
<gene>
    <name evidence="3" type="ORF">AS859_05015</name>
    <name evidence="4" type="ORF">NGX11_07715</name>
</gene>
<dbReference type="NCBIfam" id="TIGR03647">
    <property type="entry name" value="Na_symport_sm"/>
    <property type="match status" value="1"/>
</dbReference>
<sequence length="85" mass="10115">MKIEEPNIKFFREKTTIIFTLILLLFIFSFGFGIVLFGFLNSFNLFGAKLSYFISGQFTIYLSILLIFIYQKQVLKLEKKYENTY</sequence>
<proteinExistence type="predicted"/>
<protein>
    <submittedName>
        <fullName evidence="4">DUF4212 domain-containing protein</fullName>
    </submittedName>
</protein>
<dbReference type="InterPro" id="IPR019886">
    <property type="entry name" value="Na_symporter_ssu"/>
</dbReference>
<dbReference type="RefSeq" id="WP_066404063.1">
    <property type="nucleotide sequence ID" value="NZ_CP099556.1"/>
</dbReference>
<keyword evidence="1" id="KW-0812">Transmembrane</keyword>
<keyword evidence="1" id="KW-0472">Membrane</keyword>
<organism evidence="3 5">
    <name type="scientific">Aliarcobacter cryaerophilus</name>
    <dbReference type="NCBI Taxonomy" id="28198"/>
    <lineage>
        <taxon>Bacteria</taxon>
        <taxon>Pseudomonadati</taxon>
        <taxon>Campylobacterota</taxon>
        <taxon>Epsilonproteobacteria</taxon>
        <taxon>Campylobacterales</taxon>
        <taxon>Arcobacteraceae</taxon>
        <taxon>Aliarcobacter</taxon>
    </lineage>
</organism>
<keyword evidence="1" id="KW-1133">Transmembrane helix</keyword>
<dbReference type="EMBL" id="CP099556">
    <property type="protein sequence ID" value="UYF42786.1"/>
    <property type="molecule type" value="Genomic_DNA"/>
</dbReference>
<accession>A0A1V9VBU6</accession>
<feature type="transmembrane region" description="Helical" evidence="1">
    <location>
        <begin position="21"/>
        <end position="40"/>
    </location>
</feature>
<dbReference type="EMBL" id="LNTC01000046">
    <property type="protein sequence ID" value="OQR41557.1"/>
    <property type="molecule type" value="Genomic_DNA"/>
</dbReference>
<evidence type="ECO:0000313" key="4">
    <source>
        <dbReference type="EMBL" id="UYF42786.1"/>
    </source>
</evidence>
<feature type="domain" description="Sodium symporter small subunit" evidence="2">
    <location>
        <begin position="9"/>
        <end position="82"/>
    </location>
</feature>
<dbReference type="Pfam" id="PF13937">
    <property type="entry name" value="DUF4212"/>
    <property type="match status" value="1"/>
</dbReference>
<dbReference type="AlphaFoldDB" id="A0A1V9VBU6"/>
<evidence type="ECO:0000259" key="2">
    <source>
        <dbReference type="Pfam" id="PF13937"/>
    </source>
</evidence>
<reference evidence="4" key="2">
    <citation type="journal article" date="2022" name="Front. Microbiol.">
        <title>Species classification and novel plasmid identifications in Arcobacter cryaerophilus and Arcobacter cryaerophilus-like organisms.</title>
        <authorList>
            <person name="Zhou G."/>
            <person name="Wang M."/>
            <person name="Wang H."/>
            <person name="Chen X."/>
            <person name="Gu Y."/>
            <person name="Shao Z."/>
            <person name="Zhang J."/>
            <person name="Zhang M."/>
        </authorList>
    </citation>
    <scope>NUCLEOTIDE SEQUENCE</scope>
    <source>
        <strain evidence="4">ICDCAC48</strain>
    </source>
</reference>
<reference evidence="3 5" key="1">
    <citation type="submission" date="2017-04" db="EMBL/GenBank/DDBJ databases">
        <title>Accumulation and expression of multiple antibiotic resistance genes in Arcobacter cryaerophilus that thrives in sewage.</title>
        <authorList>
            <person name="Millar J.A."/>
            <person name="Raghavan R."/>
        </authorList>
    </citation>
    <scope>NUCLEOTIDE SEQUENCE [LARGE SCALE GENOMIC DNA]</scope>
    <source>
        <strain evidence="3 5">AZT-1</strain>
    </source>
</reference>
<dbReference type="Proteomes" id="UP001164100">
    <property type="component" value="Chromosome"/>
</dbReference>
<evidence type="ECO:0000313" key="5">
    <source>
        <dbReference type="Proteomes" id="UP000192599"/>
    </source>
</evidence>